<dbReference type="PANTHER" id="PTHR40050:SF1">
    <property type="entry name" value="INNER SPORE COAT PROTEIN H"/>
    <property type="match status" value="1"/>
</dbReference>
<dbReference type="EMBL" id="CP151506">
    <property type="protein sequence ID" value="WZN62597.1"/>
    <property type="molecule type" value="Genomic_DNA"/>
</dbReference>
<dbReference type="PANTHER" id="PTHR40050">
    <property type="entry name" value="INNER SPORE COAT PROTEIN H"/>
    <property type="match status" value="1"/>
</dbReference>
<dbReference type="Proteomes" id="UP001472866">
    <property type="component" value="Chromosome 06"/>
</dbReference>
<keyword evidence="3" id="KW-0946">Virion</keyword>
<reference evidence="3 4" key="1">
    <citation type="submission" date="2024-03" db="EMBL/GenBank/DDBJ databases">
        <title>Complete genome sequence of the green alga Chloropicon roscoffensis RCC1871.</title>
        <authorList>
            <person name="Lemieux C."/>
            <person name="Pombert J.-F."/>
            <person name="Otis C."/>
            <person name="Turmel M."/>
        </authorList>
    </citation>
    <scope>NUCLEOTIDE SEQUENCE [LARGE SCALE GENOMIC DNA]</scope>
    <source>
        <strain evidence="3 4">RCC1871</strain>
    </source>
</reference>
<evidence type="ECO:0000313" key="4">
    <source>
        <dbReference type="Proteomes" id="UP001472866"/>
    </source>
</evidence>
<dbReference type="InterPro" id="IPR014867">
    <property type="entry name" value="Spore_coat_CotH_CotH2/3/7"/>
</dbReference>
<keyword evidence="4" id="KW-1185">Reference proteome</keyword>
<dbReference type="Pfam" id="PF00932">
    <property type="entry name" value="LTD"/>
    <property type="match status" value="1"/>
</dbReference>
<accession>A0AAX4P9B4</accession>
<sequence length="934" mass="103734">MAKRMCAWSALGALLILAAALTPASAGVAVTISEVMAKNGKTMRDERGQSSDWIEIKVEGAAGDVVNLEGYSLTDDPQHKVTWPFPSADVPLAKGGYAVVFASGEDASAIEGEEATKSPTGATRPLHASFKLSDAGEYLAVLDPEGGVADEVWFERQYEDVSWGRSSSGALGYLSVPTPGRRNAAPAPEGRPFLERVTKTVSPPPASADDIRVTACVSTIGGGEAEVTVKYKLNFDSWERSRKMEPTGAAANATDCGQGYEEHAAVLKHTGARAGDMVRWYVTAERAGQAARSPALDGPEALDSPQYHGTVVVGKRTVADLAKPKVEKLYWFIKDSDRRAIERSQCSAFPCLADKEDYPVARASLYFQGRFYDNVRMRQRGISALLWPKKKFKVDFKGDVFKIRLPHRGGREISVEEFNLQSHWEEPGEETYMRENIASDFFAEAGLPVFDTLHVELVQNGKFYGLYSIVEQVDENFLERVGYNPKGHLYKAFSGTASNLNDRVPARLMDKVYRRGNEAEDEGDWSDLHDLTQSLAGKNRAHSSVEEYLYNHVNLPEVVNELALQAAILNQDRCTKNYYVYYDIDRKEWSRFAWDLEAVMGISSALGGFPAPDYCMLICPQFNSPLYCDSDHPQDPLPDFGKSKRNRGYVRKQAAAVPGLETPERNYNHLTDALLDTPSVRQMYLRRLKTIVDRYIAPGYLAGRVEHYYSKIRDVAKMDDQKWDTGDIWEGYEQLLKEQLPQRREQLLSMYAADGPEALLPTSQDPSLATVEVRGAYIPKNGEFMTSVEVHNPHDFAVDISGWVVTGSENVTAARALPRSKAYCDDEPPKGGEYACEDLVAWGSCQDKSVVKRGVCRRSCGNCREATGPVRFVFDAGTVVPAKSSVYLTDDVVKYRKSLKRHKMFQFALGPLDGDYGAHGGELRVYNDLDRRVS</sequence>
<evidence type="ECO:0000313" key="3">
    <source>
        <dbReference type="EMBL" id="WZN62597.1"/>
    </source>
</evidence>
<keyword evidence="3" id="KW-0167">Capsid protein</keyword>
<feature type="signal peptide" evidence="1">
    <location>
        <begin position="1"/>
        <end position="26"/>
    </location>
</feature>
<protein>
    <submittedName>
        <fullName evidence="3">Spore coat protein CotH</fullName>
    </submittedName>
</protein>
<evidence type="ECO:0000259" key="2">
    <source>
        <dbReference type="PROSITE" id="PS51841"/>
    </source>
</evidence>
<organism evidence="3 4">
    <name type="scientific">Chloropicon roscoffensis</name>
    <dbReference type="NCBI Taxonomy" id="1461544"/>
    <lineage>
        <taxon>Eukaryota</taxon>
        <taxon>Viridiplantae</taxon>
        <taxon>Chlorophyta</taxon>
        <taxon>Chloropicophyceae</taxon>
        <taxon>Chloropicales</taxon>
        <taxon>Chloropicaceae</taxon>
        <taxon>Chloropicon</taxon>
    </lineage>
</organism>
<keyword evidence="1" id="KW-0732">Signal</keyword>
<feature type="domain" description="LTD" evidence="2">
    <location>
        <begin position="17"/>
        <end position="175"/>
    </location>
</feature>
<name>A0AAX4P9B4_9CHLO</name>
<proteinExistence type="predicted"/>
<dbReference type="InterPro" id="IPR001322">
    <property type="entry name" value="Lamin_tail_dom"/>
</dbReference>
<evidence type="ECO:0000256" key="1">
    <source>
        <dbReference type="SAM" id="SignalP"/>
    </source>
</evidence>
<dbReference type="Pfam" id="PF08757">
    <property type="entry name" value="CotH"/>
    <property type="match status" value="1"/>
</dbReference>
<dbReference type="PROSITE" id="PS51841">
    <property type="entry name" value="LTD"/>
    <property type="match status" value="1"/>
</dbReference>
<feature type="chain" id="PRO_5043635055" evidence="1">
    <location>
        <begin position="27"/>
        <end position="934"/>
    </location>
</feature>
<gene>
    <name evidence="3" type="ORF">HKI87_06g41340</name>
</gene>
<dbReference type="AlphaFoldDB" id="A0AAX4P9B4"/>